<dbReference type="Proteomes" id="UP000644699">
    <property type="component" value="Unassembled WGS sequence"/>
</dbReference>
<protein>
    <recommendedName>
        <fullName evidence="3">Antitoxin HicB</fullName>
    </recommendedName>
</protein>
<accession>A0A917A3Q8</accession>
<reference evidence="1" key="1">
    <citation type="journal article" date="2014" name="Int. J. Syst. Evol. Microbiol.">
        <title>Complete genome sequence of Corynebacterium casei LMG S-19264T (=DSM 44701T), isolated from a smear-ripened cheese.</title>
        <authorList>
            <consortium name="US DOE Joint Genome Institute (JGI-PGF)"/>
            <person name="Walter F."/>
            <person name="Albersmeier A."/>
            <person name="Kalinowski J."/>
            <person name="Ruckert C."/>
        </authorList>
    </citation>
    <scope>NUCLEOTIDE SEQUENCE</scope>
    <source>
        <strain evidence="1">CGMCC 1.15367</strain>
    </source>
</reference>
<reference evidence="1" key="2">
    <citation type="submission" date="2020-09" db="EMBL/GenBank/DDBJ databases">
        <authorList>
            <person name="Sun Q."/>
            <person name="Zhou Y."/>
        </authorList>
    </citation>
    <scope>NUCLEOTIDE SEQUENCE</scope>
    <source>
        <strain evidence="1">CGMCC 1.15367</strain>
    </source>
</reference>
<dbReference type="InterPro" id="IPR035069">
    <property type="entry name" value="TTHA1013/TTHA0281-like"/>
</dbReference>
<dbReference type="EMBL" id="BMIQ01000018">
    <property type="protein sequence ID" value="GGE25359.1"/>
    <property type="molecule type" value="Genomic_DNA"/>
</dbReference>
<gene>
    <name evidence="1" type="ORF">GCM10011390_51010</name>
</gene>
<dbReference type="SUPFAM" id="SSF143100">
    <property type="entry name" value="TTHA1013/TTHA0281-like"/>
    <property type="match status" value="1"/>
</dbReference>
<dbReference type="AlphaFoldDB" id="A0A917A3Q8"/>
<name>A0A917A3Q8_9HYPH</name>
<keyword evidence="2" id="KW-1185">Reference proteome</keyword>
<evidence type="ECO:0000313" key="2">
    <source>
        <dbReference type="Proteomes" id="UP000644699"/>
    </source>
</evidence>
<dbReference type="Gene3D" id="3.30.160.250">
    <property type="match status" value="1"/>
</dbReference>
<proteinExistence type="predicted"/>
<sequence length="141" mass="15098">MRFPLILTPDDNGHLTVSCQSLPELATSGETLEAALENARAAIIAAIGQRIAHGVPVALPIHRGGGPTVELSALIGAKVALHNALLDNDLRRLDLAKRIGARTAHLDRLLDLDHRSRLDELEEAFEALGQVLEVRAVARTA</sequence>
<comment type="caution">
    <text evidence="1">The sequence shown here is derived from an EMBL/GenBank/DDBJ whole genome shotgun (WGS) entry which is preliminary data.</text>
</comment>
<organism evidence="1 2">
    <name type="scientific">Aureimonas endophytica</name>
    <dbReference type="NCBI Taxonomy" id="2027858"/>
    <lineage>
        <taxon>Bacteria</taxon>
        <taxon>Pseudomonadati</taxon>
        <taxon>Pseudomonadota</taxon>
        <taxon>Alphaproteobacteria</taxon>
        <taxon>Hyphomicrobiales</taxon>
        <taxon>Aurantimonadaceae</taxon>
        <taxon>Aureimonas</taxon>
    </lineage>
</organism>
<evidence type="ECO:0008006" key="3">
    <source>
        <dbReference type="Google" id="ProtNLM"/>
    </source>
</evidence>
<evidence type="ECO:0000313" key="1">
    <source>
        <dbReference type="EMBL" id="GGE25359.1"/>
    </source>
</evidence>
<dbReference type="RefSeq" id="WP_188913631.1">
    <property type="nucleotide sequence ID" value="NZ_BMIQ01000018.1"/>
</dbReference>